<organism evidence="3 4">
    <name type="scientific">Brassica carinata</name>
    <name type="common">Ethiopian mustard</name>
    <name type="synonym">Abyssinian cabbage</name>
    <dbReference type="NCBI Taxonomy" id="52824"/>
    <lineage>
        <taxon>Eukaryota</taxon>
        <taxon>Viridiplantae</taxon>
        <taxon>Streptophyta</taxon>
        <taxon>Embryophyta</taxon>
        <taxon>Tracheophyta</taxon>
        <taxon>Spermatophyta</taxon>
        <taxon>Magnoliopsida</taxon>
        <taxon>eudicotyledons</taxon>
        <taxon>Gunneridae</taxon>
        <taxon>Pentapetalae</taxon>
        <taxon>rosids</taxon>
        <taxon>malvids</taxon>
        <taxon>Brassicales</taxon>
        <taxon>Brassicaceae</taxon>
        <taxon>Brassiceae</taxon>
        <taxon>Brassica</taxon>
    </lineage>
</organism>
<dbReference type="EMBL" id="JAAMPC010000009">
    <property type="protein sequence ID" value="KAG2292017.1"/>
    <property type="molecule type" value="Genomic_DNA"/>
</dbReference>
<comment type="caution">
    <text evidence="3">The sequence shown here is derived from an EMBL/GenBank/DDBJ whole genome shotgun (WGS) entry which is preliminary data.</text>
</comment>
<dbReference type="PANTHER" id="PTHR32410:SF211">
    <property type="entry name" value="CYSTEINE_HISTIDINE-RICH C1 DOMAIN FAMILY PROTEIN"/>
    <property type="match status" value="1"/>
</dbReference>
<keyword evidence="4" id="KW-1185">Reference proteome</keyword>
<proteinExistence type="predicted"/>
<dbReference type="AlphaFoldDB" id="A0A8X7RPZ5"/>
<dbReference type="InterPro" id="IPR053192">
    <property type="entry name" value="Vacuole_Formation_Reg"/>
</dbReference>
<evidence type="ECO:0000256" key="1">
    <source>
        <dbReference type="ARBA" id="ARBA00022737"/>
    </source>
</evidence>
<gene>
    <name evidence="3" type="ORF">Bca52824_038686</name>
</gene>
<reference evidence="3 4" key="1">
    <citation type="submission" date="2020-02" db="EMBL/GenBank/DDBJ databases">
        <authorList>
            <person name="Ma Q."/>
            <person name="Huang Y."/>
            <person name="Song X."/>
            <person name="Pei D."/>
        </authorList>
    </citation>
    <scope>NUCLEOTIDE SEQUENCE [LARGE SCALE GENOMIC DNA]</scope>
    <source>
        <strain evidence="3">Sxm20200214</strain>
        <tissue evidence="3">Leaf</tissue>
    </source>
</reference>
<feature type="domain" description="DC1" evidence="2">
    <location>
        <begin position="20"/>
        <end position="63"/>
    </location>
</feature>
<name>A0A8X7RPZ5_BRACI</name>
<keyword evidence="1" id="KW-0677">Repeat</keyword>
<dbReference type="PANTHER" id="PTHR32410">
    <property type="entry name" value="CYSTEINE/HISTIDINE-RICH C1 DOMAIN FAMILY PROTEIN"/>
    <property type="match status" value="1"/>
</dbReference>
<dbReference type="SUPFAM" id="SSF57889">
    <property type="entry name" value="Cysteine-rich domain"/>
    <property type="match status" value="1"/>
</dbReference>
<dbReference type="Proteomes" id="UP000886595">
    <property type="component" value="Unassembled WGS sequence"/>
</dbReference>
<dbReference type="Pfam" id="PF03107">
    <property type="entry name" value="C1_2"/>
    <property type="match status" value="1"/>
</dbReference>
<dbReference type="InterPro" id="IPR004146">
    <property type="entry name" value="DC1"/>
</dbReference>
<dbReference type="InterPro" id="IPR046349">
    <property type="entry name" value="C1-like_sf"/>
</dbReference>
<evidence type="ECO:0000313" key="3">
    <source>
        <dbReference type="EMBL" id="KAG2292017.1"/>
    </source>
</evidence>
<sequence>MVHSMCIYLPRVIKLTRHPHRHSHTSSLVPSDHEFSCGVCHKTADINYGQYSCNRGCHYAVHPKY</sequence>
<evidence type="ECO:0000313" key="4">
    <source>
        <dbReference type="Proteomes" id="UP000886595"/>
    </source>
</evidence>
<evidence type="ECO:0000259" key="2">
    <source>
        <dbReference type="Pfam" id="PF03107"/>
    </source>
</evidence>
<protein>
    <recommendedName>
        <fullName evidence="2">DC1 domain-containing protein</fullName>
    </recommendedName>
</protein>
<accession>A0A8X7RPZ5</accession>